<reference evidence="4 5" key="1">
    <citation type="submission" date="2016-10" db="EMBL/GenBank/DDBJ databases">
        <authorList>
            <person name="de Groot N.N."/>
        </authorList>
    </citation>
    <scope>NUCLEOTIDE SEQUENCE [LARGE SCALE GENOMIC DNA]</scope>
    <source>
        <strain evidence="4 5">CGMCC 1.6133</strain>
    </source>
</reference>
<dbReference type="RefSeq" id="WP_245682158.1">
    <property type="nucleotide sequence ID" value="NZ_FNES01000003.1"/>
</dbReference>
<proteinExistence type="inferred from homology"/>
<sequence>MFVIVRRLFGASLALLALSGCQEQEAPGHEAPRPVKLVTLDDGDASRVRHFPARVEAATRSNLSFRMAGELLELDVEAGQRVEAGEVIARIDDRTVRSRLDSARSSLELAEATYERMRYTAERGAISQARFDEAETELQAARSNFEQAQEDVEHTRLRAPYDGVIARVPVDSRQFVQVQETVAVIQQPGQLDVVFHLPEQIVRRLDVSNPGDGNGTHGSPFFGEMAHEVRFSRDGDPYLARLKSYTTQASNDTLAYEVTLTLPQPDDILLLDGMSATVRLDLNAWMDDGESTVWRVPAGAVSYPEASPDQARVWRFSPPDRVEPVPVEVGTLTSQGLEISGELAAGERIVAAGAHRLHDDLTVTPWEKEPGL</sequence>
<dbReference type="Pfam" id="PF25917">
    <property type="entry name" value="BSH_RND"/>
    <property type="match status" value="1"/>
</dbReference>
<evidence type="ECO:0000256" key="1">
    <source>
        <dbReference type="ARBA" id="ARBA00009477"/>
    </source>
</evidence>
<dbReference type="GO" id="GO:1990281">
    <property type="term" value="C:efflux pump complex"/>
    <property type="evidence" value="ECO:0007669"/>
    <property type="project" value="TreeGrafter"/>
</dbReference>
<evidence type="ECO:0000313" key="4">
    <source>
        <dbReference type="EMBL" id="SDJ11452.1"/>
    </source>
</evidence>
<dbReference type="SUPFAM" id="SSF111369">
    <property type="entry name" value="HlyD-like secretion proteins"/>
    <property type="match status" value="1"/>
</dbReference>
<evidence type="ECO:0000313" key="5">
    <source>
        <dbReference type="Proteomes" id="UP000198525"/>
    </source>
</evidence>
<feature type="domain" description="Multidrug resistance protein MdtA-like barrel-sandwich hybrid" evidence="3">
    <location>
        <begin position="66"/>
        <end position="184"/>
    </location>
</feature>
<dbReference type="PANTHER" id="PTHR30469">
    <property type="entry name" value="MULTIDRUG RESISTANCE PROTEIN MDTA"/>
    <property type="match status" value="1"/>
</dbReference>
<dbReference type="STRING" id="376427.SAMN04487954_10382"/>
<protein>
    <submittedName>
        <fullName evidence="4">RND family efflux transporter, MFP subunit</fullName>
    </submittedName>
</protein>
<dbReference type="NCBIfam" id="TIGR01730">
    <property type="entry name" value="RND_mfp"/>
    <property type="match status" value="1"/>
</dbReference>
<keyword evidence="2" id="KW-0175">Coiled coil</keyword>
<dbReference type="AlphaFoldDB" id="A0A1G8R3B0"/>
<dbReference type="InterPro" id="IPR058625">
    <property type="entry name" value="MdtA-like_BSH"/>
</dbReference>
<keyword evidence="5" id="KW-1185">Reference proteome</keyword>
<gene>
    <name evidence="4" type="ORF">SAMN04487954_10382</name>
</gene>
<comment type="similarity">
    <text evidence="1">Belongs to the membrane fusion protein (MFP) (TC 8.A.1) family.</text>
</comment>
<feature type="coiled-coil region" evidence="2">
    <location>
        <begin position="131"/>
        <end position="158"/>
    </location>
</feature>
<dbReference type="Gene3D" id="1.10.287.470">
    <property type="entry name" value="Helix hairpin bin"/>
    <property type="match status" value="1"/>
</dbReference>
<dbReference type="Gene3D" id="2.40.50.100">
    <property type="match status" value="1"/>
</dbReference>
<dbReference type="GO" id="GO:0015562">
    <property type="term" value="F:efflux transmembrane transporter activity"/>
    <property type="evidence" value="ECO:0007669"/>
    <property type="project" value="TreeGrafter"/>
</dbReference>
<evidence type="ECO:0000259" key="3">
    <source>
        <dbReference type="Pfam" id="PF25917"/>
    </source>
</evidence>
<dbReference type="PANTHER" id="PTHR30469:SF20">
    <property type="entry name" value="EFFLUX RND TRANSPORTER PERIPLASMIC ADAPTOR SUBUNIT"/>
    <property type="match status" value="1"/>
</dbReference>
<dbReference type="EMBL" id="FNES01000003">
    <property type="protein sequence ID" value="SDJ11452.1"/>
    <property type="molecule type" value="Genomic_DNA"/>
</dbReference>
<dbReference type="Gene3D" id="2.40.420.20">
    <property type="match status" value="1"/>
</dbReference>
<accession>A0A1G8R3B0</accession>
<organism evidence="4 5">
    <name type="scientific">Billgrantia gudaonensis</name>
    <dbReference type="NCBI Taxonomy" id="376427"/>
    <lineage>
        <taxon>Bacteria</taxon>
        <taxon>Pseudomonadati</taxon>
        <taxon>Pseudomonadota</taxon>
        <taxon>Gammaproteobacteria</taxon>
        <taxon>Oceanospirillales</taxon>
        <taxon>Halomonadaceae</taxon>
        <taxon>Billgrantia</taxon>
    </lineage>
</organism>
<dbReference type="InterPro" id="IPR006143">
    <property type="entry name" value="RND_pump_MFP"/>
</dbReference>
<name>A0A1G8R3B0_9GAMM</name>
<evidence type="ECO:0000256" key="2">
    <source>
        <dbReference type="SAM" id="Coils"/>
    </source>
</evidence>
<dbReference type="PROSITE" id="PS51257">
    <property type="entry name" value="PROKAR_LIPOPROTEIN"/>
    <property type="match status" value="1"/>
</dbReference>
<dbReference type="Proteomes" id="UP000198525">
    <property type="component" value="Unassembled WGS sequence"/>
</dbReference>